<gene>
    <name evidence="1" type="ORF">SAMN05444695_10147</name>
</gene>
<sequence>MRPISQRALGRATLARQHLLARSTDGVLDVVEHLCGLQAQAPDPPYYALWARVRGFRPERLADLIEHREVVRIVSMRGTVHAMSARDALAFRPLVQPLLDLDVRTNPQYRDHLAEVDLAALAAAGRELLAERPRTAAQLRPLLTERFPGVDARSLTHGVRGLLALVQVPPRGIWGRSGAPAWAPLDQWVGQAPAAAPVEELVRRYLAAYGPAGPKDAQAWSGLGRLTEVFDRLRPELEVFTTESGTEVFDLPGAPRPDQDTPAPVRILAPFDSAILAHADRTRILDDDVRRQLFTVNGIVESAVLVDGRGVGFVRIETDRAGARLDVRLLRPVTARRRTSIEAEGRRLLRFARPDVTDAQVRFVEPT</sequence>
<reference evidence="1 2" key="1">
    <citation type="submission" date="2016-10" db="EMBL/GenBank/DDBJ databases">
        <authorList>
            <person name="de Groot N.N."/>
        </authorList>
    </citation>
    <scope>NUCLEOTIDE SEQUENCE [LARGE SCALE GENOMIC DNA]</scope>
    <source>
        <strain evidence="1 2">DSM 44892</strain>
    </source>
</reference>
<dbReference type="EMBL" id="FNDN01000001">
    <property type="protein sequence ID" value="SDH05400.1"/>
    <property type="molecule type" value="Genomic_DNA"/>
</dbReference>
<proteinExistence type="predicted"/>
<organism evidence="1 2">
    <name type="scientific">Rhodococcus triatomae</name>
    <dbReference type="NCBI Taxonomy" id="300028"/>
    <lineage>
        <taxon>Bacteria</taxon>
        <taxon>Bacillati</taxon>
        <taxon>Actinomycetota</taxon>
        <taxon>Actinomycetes</taxon>
        <taxon>Mycobacteriales</taxon>
        <taxon>Nocardiaceae</taxon>
        <taxon>Rhodococcus</taxon>
    </lineage>
</organism>
<dbReference type="AlphaFoldDB" id="A0A1G7ZBB2"/>
<dbReference type="Proteomes" id="UP000183263">
    <property type="component" value="Unassembled WGS sequence"/>
</dbReference>
<dbReference type="InterPro" id="IPR009351">
    <property type="entry name" value="AlkZ-like"/>
</dbReference>
<dbReference type="PANTHER" id="PTHR38479">
    <property type="entry name" value="LMO0824 PROTEIN"/>
    <property type="match status" value="1"/>
</dbReference>
<accession>A0A1G7ZBB2</accession>
<evidence type="ECO:0000313" key="2">
    <source>
        <dbReference type="Proteomes" id="UP000183263"/>
    </source>
</evidence>
<dbReference type="PANTHER" id="PTHR38479:SF2">
    <property type="entry name" value="WINGED HELIX DNA-BINDING DOMAIN-CONTAINING PROTEIN"/>
    <property type="match status" value="1"/>
</dbReference>
<dbReference type="GO" id="GO:0003677">
    <property type="term" value="F:DNA binding"/>
    <property type="evidence" value="ECO:0007669"/>
    <property type="project" value="UniProtKB-KW"/>
</dbReference>
<name>A0A1G7ZBB2_9NOCA</name>
<keyword evidence="2" id="KW-1185">Reference proteome</keyword>
<dbReference type="Pfam" id="PF06224">
    <property type="entry name" value="AlkZ-like"/>
    <property type="match status" value="1"/>
</dbReference>
<evidence type="ECO:0000313" key="1">
    <source>
        <dbReference type="EMBL" id="SDH05400.1"/>
    </source>
</evidence>
<keyword evidence="1" id="KW-0238">DNA-binding</keyword>
<protein>
    <submittedName>
        <fullName evidence="1">Winged helix DNA-binding domain-containing protein</fullName>
    </submittedName>
</protein>